<name>W2RZR8_CYPE1</name>
<dbReference type="InterPro" id="IPR023534">
    <property type="entry name" value="Rof/RNase_P-like"/>
</dbReference>
<accession>W2RZR8</accession>
<evidence type="ECO:0000256" key="8">
    <source>
        <dbReference type="PIRNR" id="PIRNR027081"/>
    </source>
</evidence>
<evidence type="ECO:0000256" key="6">
    <source>
        <dbReference type="ARBA" id="ARBA00022759"/>
    </source>
</evidence>
<dbReference type="Proteomes" id="UP000030752">
    <property type="component" value="Unassembled WGS sequence"/>
</dbReference>
<dbReference type="InterPro" id="IPR016848">
    <property type="entry name" value="RNase_P/MRP_Rpp29-subunit"/>
</dbReference>
<reference evidence="9 10" key="1">
    <citation type="submission" date="2013-03" db="EMBL/GenBank/DDBJ databases">
        <title>The Genome Sequence of Phialophora europaea CBS 101466.</title>
        <authorList>
            <consortium name="The Broad Institute Genomics Platform"/>
            <person name="Cuomo C."/>
            <person name="de Hoog S."/>
            <person name="Gorbushina A."/>
            <person name="Walker B."/>
            <person name="Young S.K."/>
            <person name="Zeng Q."/>
            <person name="Gargeya S."/>
            <person name="Fitzgerald M."/>
            <person name="Haas B."/>
            <person name="Abouelleil A."/>
            <person name="Allen A.W."/>
            <person name="Alvarado L."/>
            <person name="Arachchi H.M."/>
            <person name="Berlin A.M."/>
            <person name="Chapman S.B."/>
            <person name="Gainer-Dewar J."/>
            <person name="Goldberg J."/>
            <person name="Griggs A."/>
            <person name="Gujja S."/>
            <person name="Hansen M."/>
            <person name="Howarth C."/>
            <person name="Imamovic A."/>
            <person name="Ireland A."/>
            <person name="Larimer J."/>
            <person name="McCowan C."/>
            <person name="Murphy C."/>
            <person name="Pearson M."/>
            <person name="Poon T.W."/>
            <person name="Priest M."/>
            <person name="Roberts A."/>
            <person name="Saif S."/>
            <person name="Shea T."/>
            <person name="Sisk P."/>
            <person name="Sykes S."/>
            <person name="Wortman J."/>
            <person name="Nusbaum C."/>
            <person name="Birren B."/>
        </authorList>
    </citation>
    <scope>NUCLEOTIDE SEQUENCE [LARGE SCALE GENOMIC DNA]</scope>
    <source>
        <strain evidence="9 10">CBS 101466</strain>
    </source>
</reference>
<dbReference type="GO" id="GO:0001682">
    <property type="term" value="P:tRNA 5'-leader removal"/>
    <property type="evidence" value="ECO:0007669"/>
    <property type="project" value="InterPro"/>
</dbReference>
<dbReference type="OrthoDB" id="124041at2759"/>
<dbReference type="GO" id="GO:0030677">
    <property type="term" value="C:ribonuclease P complex"/>
    <property type="evidence" value="ECO:0007669"/>
    <property type="project" value="InterPro"/>
</dbReference>
<dbReference type="InterPro" id="IPR036980">
    <property type="entry name" value="RNase_P/MRP_Rpp29_sf"/>
</dbReference>
<keyword evidence="3" id="KW-0963">Cytoplasm</keyword>
<dbReference type="Pfam" id="PF01868">
    <property type="entry name" value="RNase_P-MRP_p29"/>
    <property type="match status" value="1"/>
</dbReference>
<evidence type="ECO:0000256" key="1">
    <source>
        <dbReference type="ARBA" id="ARBA00004123"/>
    </source>
</evidence>
<evidence type="ECO:0000256" key="3">
    <source>
        <dbReference type="ARBA" id="ARBA00022490"/>
    </source>
</evidence>
<dbReference type="HAMAP" id="MF_00754">
    <property type="entry name" value="RNase_P_1"/>
    <property type="match status" value="1"/>
</dbReference>
<dbReference type="GO" id="GO:0004519">
    <property type="term" value="F:endonuclease activity"/>
    <property type="evidence" value="ECO:0007669"/>
    <property type="project" value="UniProtKB-KW"/>
</dbReference>
<evidence type="ECO:0000313" key="10">
    <source>
        <dbReference type="Proteomes" id="UP000030752"/>
    </source>
</evidence>
<keyword evidence="10" id="KW-1185">Reference proteome</keyword>
<dbReference type="RefSeq" id="XP_008716349.1">
    <property type="nucleotide sequence ID" value="XM_008718127.1"/>
</dbReference>
<keyword evidence="5" id="KW-0540">Nuclease</keyword>
<dbReference type="STRING" id="1220924.W2RZR8"/>
<dbReference type="VEuPathDB" id="FungiDB:HMPREF1541_03777"/>
<organism evidence="9 10">
    <name type="scientific">Cyphellophora europaea (strain CBS 101466)</name>
    <name type="common">Phialophora europaea</name>
    <dbReference type="NCBI Taxonomy" id="1220924"/>
    <lineage>
        <taxon>Eukaryota</taxon>
        <taxon>Fungi</taxon>
        <taxon>Dikarya</taxon>
        <taxon>Ascomycota</taxon>
        <taxon>Pezizomycotina</taxon>
        <taxon>Eurotiomycetes</taxon>
        <taxon>Chaetothyriomycetidae</taxon>
        <taxon>Chaetothyriales</taxon>
        <taxon>Cyphellophoraceae</taxon>
        <taxon>Cyphellophora</taxon>
    </lineage>
</organism>
<dbReference type="InterPro" id="IPR002730">
    <property type="entry name" value="Rpp29/RNP1"/>
</dbReference>
<evidence type="ECO:0000256" key="2">
    <source>
        <dbReference type="ARBA" id="ARBA00006181"/>
    </source>
</evidence>
<dbReference type="HOGENOM" id="CLU_078577_0_0_1"/>
<dbReference type="GO" id="GO:0005634">
    <property type="term" value="C:nucleus"/>
    <property type="evidence" value="ECO:0007669"/>
    <property type="project" value="UniProtKB-SubCell"/>
</dbReference>
<dbReference type="GO" id="GO:0006364">
    <property type="term" value="P:rRNA processing"/>
    <property type="evidence" value="ECO:0007669"/>
    <property type="project" value="TreeGrafter"/>
</dbReference>
<dbReference type="InParanoid" id="W2RZR8"/>
<dbReference type="PANTHER" id="PTHR13348">
    <property type="entry name" value="RIBONUCLEASE P SUBUNIT P29"/>
    <property type="match status" value="1"/>
</dbReference>
<dbReference type="AlphaFoldDB" id="W2RZR8"/>
<dbReference type="EMBL" id="KB822719">
    <property type="protein sequence ID" value="ETN41840.1"/>
    <property type="molecule type" value="Genomic_DNA"/>
</dbReference>
<dbReference type="PANTHER" id="PTHR13348:SF0">
    <property type="entry name" value="RIBONUCLEASE P PROTEIN SUBUNIT P29"/>
    <property type="match status" value="1"/>
</dbReference>
<dbReference type="Gene3D" id="2.30.30.210">
    <property type="entry name" value="Ribonuclease P/MRP, subunit p29"/>
    <property type="match status" value="1"/>
</dbReference>
<dbReference type="GO" id="GO:0033204">
    <property type="term" value="F:ribonuclease P RNA binding"/>
    <property type="evidence" value="ECO:0007669"/>
    <property type="project" value="InterPro"/>
</dbReference>
<protein>
    <recommendedName>
        <fullName evidence="8">Ribonuclease P protein subunit</fullName>
    </recommendedName>
</protein>
<dbReference type="GO" id="GO:0016787">
    <property type="term" value="F:hydrolase activity"/>
    <property type="evidence" value="ECO:0007669"/>
    <property type="project" value="UniProtKB-KW"/>
</dbReference>
<dbReference type="GO" id="GO:0000172">
    <property type="term" value="C:ribonuclease MRP complex"/>
    <property type="evidence" value="ECO:0007669"/>
    <property type="project" value="InterPro"/>
</dbReference>
<evidence type="ECO:0000313" key="9">
    <source>
        <dbReference type="EMBL" id="ETN41840.1"/>
    </source>
</evidence>
<dbReference type="InterPro" id="IPR023538">
    <property type="entry name" value="RNP1"/>
</dbReference>
<sequence length="232" mass="26438">MTSEEPPTASHHPAQALLARAHSPSAAARIFTDKIQHKPLLLQPTAASDQRAHRRHVRLRQKAYHLRKRKPRPLSAAERRELGIYDLKKEEVRYETYRGLHALWNGYMLEVLGVTREGRPVDGWERREVTPQGQGPLLASADFHGAEVEVVRCVDGGKVGMKGVVVRDTKFTFVIVLEGDRVRTMMKKGAVFAYHITLPDGRKVKLEVNGDAFEYRPVERAGRKFKWKNFDV</sequence>
<comment type="similarity">
    <text evidence="2">Belongs to the eukaryotic/archaeal RNase P protein component 1 family.</text>
</comment>
<dbReference type="eggNOG" id="KOG4046">
    <property type="taxonomic scope" value="Eukaryota"/>
</dbReference>
<evidence type="ECO:0000256" key="7">
    <source>
        <dbReference type="ARBA" id="ARBA00022801"/>
    </source>
</evidence>
<evidence type="ECO:0000256" key="5">
    <source>
        <dbReference type="ARBA" id="ARBA00022722"/>
    </source>
</evidence>
<dbReference type="GeneID" id="19971116"/>
<dbReference type="SMART" id="SM00538">
    <property type="entry name" value="POP4"/>
    <property type="match status" value="1"/>
</dbReference>
<gene>
    <name evidence="9" type="ORF">HMPREF1541_03777</name>
</gene>
<dbReference type="SUPFAM" id="SSF101744">
    <property type="entry name" value="Rof/RNase P subunit-like"/>
    <property type="match status" value="1"/>
</dbReference>
<keyword evidence="7" id="KW-0378">Hydrolase</keyword>
<keyword evidence="4 8" id="KW-0819">tRNA processing</keyword>
<keyword evidence="6" id="KW-0255">Endonuclease</keyword>
<comment type="subcellular location">
    <subcellularLocation>
        <location evidence="1">Nucleus</location>
    </subcellularLocation>
</comment>
<dbReference type="PIRSF" id="PIRSF027081">
    <property type="entry name" value="RNase_P/MRP_p29_subunit"/>
    <property type="match status" value="1"/>
</dbReference>
<proteinExistence type="inferred from homology"/>
<keyword evidence="8" id="KW-0539">Nucleus</keyword>
<evidence type="ECO:0000256" key="4">
    <source>
        <dbReference type="ARBA" id="ARBA00022694"/>
    </source>
</evidence>